<organism evidence="2 3">
    <name type="scientific">Paenibacillus rhizosphaerae</name>
    <dbReference type="NCBI Taxonomy" id="297318"/>
    <lineage>
        <taxon>Bacteria</taxon>
        <taxon>Bacillati</taxon>
        <taxon>Bacillota</taxon>
        <taxon>Bacilli</taxon>
        <taxon>Bacillales</taxon>
        <taxon>Paenibacillaceae</taxon>
        <taxon>Paenibacillus</taxon>
    </lineage>
</organism>
<keyword evidence="2" id="KW-0808">Transferase</keyword>
<dbReference type="InterPro" id="IPR000182">
    <property type="entry name" value="GNAT_dom"/>
</dbReference>
<gene>
    <name evidence="2" type="ORF">FHS19_004179</name>
</gene>
<accession>A0A839TR56</accession>
<evidence type="ECO:0000313" key="2">
    <source>
        <dbReference type="EMBL" id="MBB3129504.1"/>
    </source>
</evidence>
<sequence length="185" mass="21930">MPKLIGNRIVLREYRKEDLVSMRKWCNDPEIVDNLSDIFLFPHTLNGTEQYINSILEGKTEQKGFVISDKDTEEYIGQIDLFRLDWKNRSAELGIVIGIKEQLGKGYGTEAIKVLQEFVFNRLNLNRLQLEVHDFNERAYQCYLKCGFKEEGRLREKTFINGRYSDTIYMSILKREYEELHQHLI</sequence>
<name>A0A839TR56_9BACL</name>
<dbReference type="Proteomes" id="UP000517523">
    <property type="component" value="Unassembled WGS sequence"/>
</dbReference>
<proteinExistence type="predicted"/>
<dbReference type="Pfam" id="PF13302">
    <property type="entry name" value="Acetyltransf_3"/>
    <property type="match status" value="1"/>
</dbReference>
<dbReference type="InterPro" id="IPR016181">
    <property type="entry name" value="Acyl_CoA_acyltransferase"/>
</dbReference>
<dbReference type="AlphaFoldDB" id="A0A839TR56"/>
<dbReference type="PANTHER" id="PTHR43415">
    <property type="entry name" value="SPERMIDINE N(1)-ACETYLTRANSFERASE"/>
    <property type="match status" value="1"/>
</dbReference>
<feature type="domain" description="N-acetyltransferase" evidence="1">
    <location>
        <begin position="9"/>
        <end position="175"/>
    </location>
</feature>
<dbReference type="PANTHER" id="PTHR43415:SF3">
    <property type="entry name" value="GNAT-FAMILY ACETYLTRANSFERASE"/>
    <property type="match status" value="1"/>
</dbReference>
<dbReference type="GO" id="GO:0016747">
    <property type="term" value="F:acyltransferase activity, transferring groups other than amino-acyl groups"/>
    <property type="evidence" value="ECO:0007669"/>
    <property type="project" value="InterPro"/>
</dbReference>
<evidence type="ECO:0000313" key="3">
    <source>
        <dbReference type="Proteomes" id="UP000517523"/>
    </source>
</evidence>
<dbReference type="SUPFAM" id="SSF55729">
    <property type="entry name" value="Acyl-CoA N-acyltransferases (Nat)"/>
    <property type="match status" value="1"/>
</dbReference>
<dbReference type="PROSITE" id="PS51186">
    <property type="entry name" value="GNAT"/>
    <property type="match status" value="1"/>
</dbReference>
<reference evidence="2 3" key="1">
    <citation type="submission" date="2020-08" db="EMBL/GenBank/DDBJ databases">
        <title>Genomic Encyclopedia of Type Strains, Phase III (KMG-III): the genomes of soil and plant-associated and newly described type strains.</title>
        <authorList>
            <person name="Whitman W."/>
        </authorList>
    </citation>
    <scope>NUCLEOTIDE SEQUENCE [LARGE SCALE GENOMIC DNA]</scope>
    <source>
        <strain evidence="2 3">CECT 5831</strain>
    </source>
</reference>
<evidence type="ECO:0000259" key="1">
    <source>
        <dbReference type="PROSITE" id="PS51186"/>
    </source>
</evidence>
<protein>
    <submittedName>
        <fullName evidence="2">RimJ/RimL family protein N-acetyltransferase</fullName>
    </submittedName>
</protein>
<comment type="caution">
    <text evidence="2">The sequence shown here is derived from an EMBL/GenBank/DDBJ whole genome shotgun (WGS) entry which is preliminary data.</text>
</comment>
<dbReference type="EMBL" id="JACHXJ010000003">
    <property type="protein sequence ID" value="MBB3129504.1"/>
    <property type="molecule type" value="Genomic_DNA"/>
</dbReference>
<dbReference type="RefSeq" id="WP_183583661.1">
    <property type="nucleotide sequence ID" value="NZ_JACHXJ010000003.1"/>
</dbReference>
<dbReference type="Gene3D" id="3.40.630.30">
    <property type="match status" value="1"/>
</dbReference>